<dbReference type="CDD" id="cd07043">
    <property type="entry name" value="STAS_anti-anti-sigma_factors"/>
    <property type="match status" value="1"/>
</dbReference>
<accession>A0A6M6JFU0</accession>
<dbReference type="InterPro" id="IPR000014">
    <property type="entry name" value="PAS"/>
</dbReference>
<dbReference type="GO" id="GO:0016791">
    <property type="term" value="F:phosphatase activity"/>
    <property type="evidence" value="ECO:0007669"/>
    <property type="project" value="TreeGrafter"/>
</dbReference>
<dbReference type="InterPro" id="IPR035965">
    <property type="entry name" value="PAS-like_dom_sf"/>
</dbReference>
<keyword evidence="6" id="KW-1185">Reference proteome</keyword>
<protein>
    <submittedName>
        <fullName evidence="5">SpoIIE family protein phosphatase</fullName>
    </submittedName>
</protein>
<dbReference type="Gene3D" id="3.60.40.10">
    <property type="entry name" value="PPM-type phosphatase domain"/>
    <property type="match status" value="1"/>
</dbReference>
<dbReference type="Gene3D" id="3.30.450.40">
    <property type="match status" value="2"/>
</dbReference>
<reference evidence="5 6" key="1">
    <citation type="submission" date="2020-05" db="EMBL/GenBank/DDBJ databases">
        <authorList>
            <person name="Mo P."/>
        </authorList>
    </citation>
    <scope>NUCLEOTIDE SEQUENCE [LARGE SCALE GENOMIC DNA]</scope>
    <source>
        <strain evidence="5 6">Gen01</strain>
    </source>
</reference>
<feature type="region of interest" description="Disordered" evidence="3">
    <location>
        <begin position="908"/>
        <end position="940"/>
    </location>
</feature>
<dbReference type="PROSITE" id="PS50112">
    <property type="entry name" value="PAS"/>
    <property type="match status" value="1"/>
</dbReference>
<gene>
    <name evidence="5" type="ORF">HOP40_07325</name>
</gene>
<dbReference type="PANTHER" id="PTHR43156:SF2">
    <property type="entry name" value="STAGE II SPORULATION PROTEIN E"/>
    <property type="match status" value="1"/>
</dbReference>
<keyword evidence="1" id="KW-0378">Hydrolase</keyword>
<dbReference type="KEGG" id="pbro:HOP40_07325"/>
<dbReference type="InterPro" id="IPR036457">
    <property type="entry name" value="PPM-type-like_dom_sf"/>
</dbReference>
<proteinExistence type="predicted"/>
<dbReference type="Proteomes" id="UP000505377">
    <property type="component" value="Chromosome"/>
</dbReference>
<dbReference type="Gene3D" id="3.30.750.24">
    <property type="entry name" value="STAS domain"/>
    <property type="match status" value="1"/>
</dbReference>
<dbReference type="Pfam" id="PF08448">
    <property type="entry name" value="PAS_4"/>
    <property type="match status" value="2"/>
</dbReference>
<evidence type="ECO:0000259" key="4">
    <source>
        <dbReference type="PROSITE" id="PS50112"/>
    </source>
</evidence>
<dbReference type="RefSeq" id="WP_172155926.1">
    <property type="nucleotide sequence ID" value="NZ_CP053564.1"/>
</dbReference>
<dbReference type="InterPro" id="IPR036513">
    <property type="entry name" value="STAS_dom_sf"/>
</dbReference>
<dbReference type="Gene3D" id="3.30.450.20">
    <property type="entry name" value="PAS domain"/>
    <property type="match status" value="2"/>
</dbReference>
<dbReference type="AlphaFoldDB" id="A0A6M6JFU0"/>
<dbReference type="InterPro" id="IPR029016">
    <property type="entry name" value="GAF-like_dom_sf"/>
</dbReference>
<dbReference type="InterPro" id="IPR003594">
    <property type="entry name" value="HATPase_dom"/>
</dbReference>
<organism evidence="5 6">
    <name type="scientific">Pseudonocardia broussonetiae</name>
    <dbReference type="NCBI Taxonomy" id="2736640"/>
    <lineage>
        <taxon>Bacteria</taxon>
        <taxon>Bacillati</taxon>
        <taxon>Actinomycetota</taxon>
        <taxon>Actinomycetes</taxon>
        <taxon>Pseudonocardiales</taxon>
        <taxon>Pseudonocardiaceae</taxon>
        <taxon>Pseudonocardia</taxon>
    </lineage>
</organism>
<keyword evidence="2" id="KW-0175">Coiled coil</keyword>
<dbReference type="SMART" id="SM00331">
    <property type="entry name" value="PP2C_SIG"/>
    <property type="match status" value="1"/>
</dbReference>
<evidence type="ECO:0000256" key="2">
    <source>
        <dbReference type="SAM" id="Coils"/>
    </source>
</evidence>
<dbReference type="CDD" id="cd00130">
    <property type="entry name" value="PAS"/>
    <property type="match status" value="2"/>
</dbReference>
<evidence type="ECO:0000313" key="6">
    <source>
        <dbReference type="Proteomes" id="UP000505377"/>
    </source>
</evidence>
<dbReference type="SUPFAM" id="SSF55874">
    <property type="entry name" value="ATPase domain of HSP90 chaperone/DNA topoisomerase II/histidine kinase"/>
    <property type="match status" value="1"/>
</dbReference>
<name>A0A6M6JFU0_9PSEU</name>
<feature type="compositionally biased region" description="Pro residues" evidence="3">
    <location>
        <begin position="909"/>
        <end position="926"/>
    </location>
</feature>
<dbReference type="SMART" id="SM00065">
    <property type="entry name" value="GAF"/>
    <property type="match status" value="1"/>
</dbReference>
<dbReference type="SUPFAM" id="SSF55785">
    <property type="entry name" value="PYP-like sensor domain (PAS domain)"/>
    <property type="match status" value="2"/>
</dbReference>
<dbReference type="PANTHER" id="PTHR43156">
    <property type="entry name" value="STAGE II SPORULATION PROTEIN E-RELATED"/>
    <property type="match status" value="1"/>
</dbReference>
<dbReference type="SMART" id="SM00091">
    <property type="entry name" value="PAS"/>
    <property type="match status" value="2"/>
</dbReference>
<dbReference type="EMBL" id="CP053564">
    <property type="protein sequence ID" value="QJY45632.1"/>
    <property type="molecule type" value="Genomic_DNA"/>
</dbReference>
<dbReference type="Gene3D" id="3.30.565.10">
    <property type="entry name" value="Histidine kinase-like ATPase, C-terminal domain"/>
    <property type="match status" value="1"/>
</dbReference>
<sequence length="1035" mass="109308">MSGRVPVGTIVLDGDGLVRAVDAGAAEVLQRPEADVVGTDLHRLVHGDAHGAADCPVHRALARGRAERGVDVFRRPGGTSVAVRRNVEPALQDGRVTGAVVVVDTGAPTDDPAARDRFLAGLERALQPLEDADEIMSTVARLLGEHLAVDRSAYAEAEADADHFTMTGSYARGLPPLTGRFAMSQFGAETLRLMRAGDPYVVSDASTDPRVRPDQLWVYEQTGIVGVVCLPLHKGGRFVAAMAVHQASPRLWTAADVELLTTVVTRCWESLQRAHALATVRESEQRYRMIVERASDGIWLCDEDQRYVDANDAACALLGYSRAELLELRVSDVAREEDGERLRRLLARLGSGEPVSEVWELRRRDGALVPVELSIRSAGHGLVQAIGRDITQRRRAEAERERLLAREREANRQLRLLQRATAALSGATTPQEVLDVALDHAGELGADAAVVLSPRAGRWEIAALRGPEPAGLPTEHGADHPLARAVRTGLPVWDAMPQAVPVVVAGRAVAVLGLWSAGPGLDNARCASVRSVTEQCAQALDRARLHQAEHEVAEVLQRSLLPAALPALDRLVAASRYTPSAAHARAGGDWFEMLPVGPTSVALVVGDVVGHGPTAAAVMGQLRSALAAILLDGASPADALERLDAFAARVAGSVGSTCACLVLDWESGELVWALAGHPPVLVVDGGGARLLDDPAGRGTVLGVRDRAAYGQARARIEPGASLVLYTDGLVERRGEDVDDGLARLRAAAAGAAVDAPRPLVAALVRGLLGDEGPADDVALLVVRRVPAPLVVELPAAAASMRSLRGRIDEWAGLAGLPEDDVDDLQLVVGEAAANAAEHAYPDGPGSFTCVLARDAQGGVRVRVSDRGRWRPVPADNGHRGHGLRVMDRLTEGMVLDRRDSGTTVLFRVPPGPEQPGRPPAVRPAPPAGAELSVERRTRPDDRPELVLRGDLDVGGRDRVSAALREAGEDAVVDLTRLRYLSSAGVALLAGAGGRVSVVVAEGSAPARVLALTGLDAALTVTTVPPLTLEEVEAPR</sequence>
<evidence type="ECO:0000313" key="5">
    <source>
        <dbReference type="EMBL" id="QJY45632.1"/>
    </source>
</evidence>
<dbReference type="Pfam" id="PF07228">
    <property type="entry name" value="SpoIIE"/>
    <property type="match status" value="1"/>
</dbReference>
<dbReference type="SUPFAM" id="SSF81606">
    <property type="entry name" value="PP2C-like"/>
    <property type="match status" value="1"/>
</dbReference>
<dbReference type="InterPro" id="IPR036890">
    <property type="entry name" value="HATPase_C_sf"/>
</dbReference>
<dbReference type="NCBIfam" id="TIGR00229">
    <property type="entry name" value="sensory_box"/>
    <property type="match status" value="1"/>
</dbReference>
<evidence type="ECO:0000256" key="1">
    <source>
        <dbReference type="ARBA" id="ARBA00022801"/>
    </source>
</evidence>
<dbReference type="InterPro" id="IPR052016">
    <property type="entry name" value="Bact_Sigma-Reg"/>
</dbReference>
<evidence type="ECO:0000256" key="3">
    <source>
        <dbReference type="SAM" id="MobiDB-lite"/>
    </source>
</evidence>
<feature type="coiled-coil region" evidence="2">
    <location>
        <begin position="388"/>
        <end position="420"/>
    </location>
</feature>
<feature type="domain" description="PAS" evidence="4">
    <location>
        <begin position="283"/>
        <end position="353"/>
    </location>
</feature>
<dbReference type="InterPro" id="IPR003018">
    <property type="entry name" value="GAF"/>
</dbReference>
<dbReference type="Pfam" id="PF01590">
    <property type="entry name" value="GAF"/>
    <property type="match status" value="1"/>
</dbReference>
<dbReference type="SUPFAM" id="SSF52091">
    <property type="entry name" value="SpoIIaa-like"/>
    <property type="match status" value="1"/>
</dbReference>
<dbReference type="InterPro" id="IPR001932">
    <property type="entry name" value="PPM-type_phosphatase-like_dom"/>
</dbReference>
<dbReference type="Pfam" id="PF13581">
    <property type="entry name" value="HATPase_c_2"/>
    <property type="match status" value="1"/>
</dbReference>
<dbReference type="InterPro" id="IPR013656">
    <property type="entry name" value="PAS_4"/>
</dbReference>
<dbReference type="SUPFAM" id="SSF55781">
    <property type="entry name" value="GAF domain-like"/>
    <property type="match status" value="2"/>
</dbReference>